<keyword evidence="7" id="KW-0346">Stress response</keyword>
<evidence type="ECO:0000259" key="13">
    <source>
        <dbReference type="PROSITE" id="PS51188"/>
    </source>
</evidence>
<dbReference type="PROSITE" id="PS00636">
    <property type="entry name" value="DNAJ_1"/>
    <property type="match status" value="1"/>
</dbReference>
<evidence type="ECO:0000256" key="5">
    <source>
        <dbReference type="ARBA" id="ARBA00022771"/>
    </source>
</evidence>
<dbReference type="FunFam" id="2.10.230.10:FF:000002">
    <property type="entry name" value="Molecular chaperone DnaJ"/>
    <property type="match status" value="1"/>
</dbReference>
<dbReference type="NCBIfam" id="TIGR02349">
    <property type="entry name" value="DnaJ_bact"/>
    <property type="match status" value="1"/>
</dbReference>
<dbReference type="GO" id="GO:0005524">
    <property type="term" value="F:ATP binding"/>
    <property type="evidence" value="ECO:0007669"/>
    <property type="project" value="InterPro"/>
</dbReference>
<keyword evidence="1" id="KW-0963">Cytoplasm</keyword>
<keyword evidence="2" id="KW-0235">DNA replication</keyword>
<gene>
    <name evidence="14" type="ORF">AVDCRST_MAG30-4566</name>
</gene>
<feature type="domain" description="CR-type" evidence="13">
    <location>
        <begin position="129"/>
        <end position="211"/>
    </location>
</feature>
<dbReference type="InterPro" id="IPR008971">
    <property type="entry name" value="HSP40/DnaJ_pept-bd"/>
</dbReference>
<dbReference type="CDD" id="cd06257">
    <property type="entry name" value="DnaJ"/>
    <property type="match status" value="1"/>
</dbReference>
<dbReference type="PANTHER" id="PTHR43096">
    <property type="entry name" value="DNAJ HOMOLOG 1, MITOCHONDRIAL-RELATED"/>
    <property type="match status" value="1"/>
</dbReference>
<evidence type="ECO:0000313" key="14">
    <source>
        <dbReference type="EMBL" id="CAA9539294.1"/>
    </source>
</evidence>
<dbReference type="Gene3D" id="2.10.230.10">
    <property type="entry name" value="Heat shock protein DnaJ, cysteine-rich domain"/>
    <property type="match status" value="1"/>
</dbReference>
<dbReference type="GO" id="GO:0009408">
    <property type="term" value="P:response to heat"/>
    <property type="evidence" value="ECO:0007669"/>
    <property type="project" value="InterPro"/>
</dbReference>
<evidence type="ECO:0000256" key="4">
    <source>
        <dbReference type="ARBA" id="ARBA00022737"/>
    </source>
</evidence>
<dbReference type="Gene3D" id="1.10.287.110">
    <property type="entry name" value="DnaJ domain"/>
    <property type="match status" value="1"/>
</dbReference>
<dbReference type="PROSITE" id="PS51188">
    <property type="entry name" value="ZF_CR"/>
    <property type="match status" value="1"/>
</dbReference>
<dbReference type="SMART" id="SM00271">
    <property type="entry name" value="DnaJ"/>
    <property type="match status" value="1"/>
</dbReference>
<keyword evidence="3 11" id="KW-0479">Metal-binding</keyword>
<evidence type="ECO:0000256" key="11">
    <source>
        <dbReference type="PROSITE-ProRule" id="PRU00546"/>
    </source>
</evidence>
<dbReference type="InterPro" id="IPR001305">
    <property type="entry name" value="HSP_DnaJ_Cys-rich_dom"/>
</dbReference>
<dbReference type="GO" id="GO:0006260">
    <property type="term" value="P:DNA replication"/>
    <property type="evidence" value="ECO:0007669"/>
    <property type="project" value="UniProtKB-KW"/>
</dbReference>
<dbReference type="Gene3D" id="2.60.260.20">
    <property type="entry name" value="Urease metallochaperone UreE, N-terminal domain"/>
    <property type="match status" value="2"/>
</dbReference>
<dbReference type="InterPro" id="IPR001623">
    <property type="entry name" value="DnaJ_domain"/>
</dbReference>
<dbReference type="PRINTS" id="PR00625">
    <property type="entry name" value="JDOMAIN"/>
</dbReference>
<dbReference type="NCBIfam" id="NF008035">
    <property type="entry name" value="PRK10767.1"/>
    <property type="match status" value="1"/>
</dbReference>
<dbReference type="GO" id="GO:0031072">
    <property type="term" value="F:heat shock protein binding"/>
    <property type="evidence" value="ECO:0007669"/>
    <property type="project" value="InterPro"/>
</dbReference>
<dbReference type="PROSITE" id="PS50076">
    <property type="entry name" value="DNAJ_2"/>
    <property type="match status" value="1"/>
</dbReference>
<comment type="similarity">
    <text evidence="9">Belongs to the DnaJ family.</text>
</comment>
<dbReference type="GO" id="GO:0051082">
    <property type="term" value="F:unfolded protein binding"/>
    <property type="evidence" value="ECO:0007669"/>
    <property type="project" value="InterPro"/>
</dbReference>
<dbReference type="CDD" id="cd10747">
    <property type="entry name" value="DnaJ_C"/>
    <property type="match status" value="1"/>
</dbReference>
<dbReference type="InterPro" id="IPR012724">
    <property type="entry name" value="DnaJ"/>
</dbReference>
<sequence>MPRDYYEVLGVSREASETDIKKSFRRLARELHPDVNAHDPEAEEKFKEAAEAYEVLSDADRRRTYDAYGHEGLRTGGMSPNFDGFGSISDLFSAFFGGGAGGGGGRSGPMQGADVAVAVQIDLADAARGTQVEASYDVISRCETCNGNGAKPGTPIRTCTRCGGSGQVQAVSRTAFGQLVRAAVCDVCEGDGRVPEEPCETCSGRGTVSNPTTLEVDIPAGIADGQRIRISGRGHAGDRGGPPGDLYVLVRVREDERFIRDGDDLVTIVDVAAPLAALGTRIEVPTLDGDVPLEVPAGTQPGETLTLAGRGMPPLRRGRTGDLKVIVNVATPRRLSREQRELLERLAGTMTEDNLRS</sequence>
<organism evidence="14">
    <name type="scientific">uncultured Solirubrobacteraceae bacterium</name>
    <dbReference type="NCBI Taxonomy" id="1162706"/>
    <lineage>
        <taxon>Bacteria</taxon>
        <taxon>Bacillati</taxon>
        <taxon>Actinomycetota</taxon>
        <taxon>Thermoleophilia</taxon>
        <taxon>Solirubrobacterales</taxon>
        <taxon>Solirubrobacteraceae</taxon>
        <taxon>environmental samples</taxon>
    </lineage>
</organism>
<dbReference type="InterPro" id="IPR036410">
    <property type="entry name" value="HSP_DnaJ_Cys-rich_dom_sf"/>
</dbReference>
<evidence type="ECO:0000256" key="1">
    <source>
        <dbReference type="ARBA" id="ARBA00022490"/>
    </source>
</evidence>
<dbReference type="InterPro" id="IPR018253">
    <property type="entry name" value="DnaJ_domain_CS"/>
</dbReference>
<proteinExistence type="inferred from homology"/>
<evidence type="ECO:0000256" key="6">
    <source>
        <dbReference type="ARBA" id="ARBA00022833"/>
    </source>
</evidence>
<dbReference type="SUPFAM" id="SSF46565">
    <property type="entry name" value="Chaperone J-domain"/>
    <property type="match status" value="1"/>
</dbReference>
<dbReference type="FunFam" id="2.60.260.20:FF:000005">
    <property type="entry name" value="Chaperone protein dnaJ 1, mitochondrial"/>
    <property type="match status" value="1"/>
</dbReference>
<dbReference type="CDD" id="cd10719">
    <property type="entry name" value="DnaJ_zf"/>
    <property type="match status" value="1"/>
</dbReference>
<dbReference type="GO" id="GO:0042026">
    <property type="term" value="P:protein refolding"/>
    <property type="evidence" value="ECO:0007669"/>
    <property type="project" value="TreeGrafter"/>
</dbReference>
<dbReference type="AlphaFoldDB" id="A0A6J4U2Q8"/>
<dbReference type="HAMAP" id="MF_01152">
    <property type="entry name" value="DnaJ"/>
    <property type="match status" value="1"/>
</dbReference>
<evidence type="ECO:0000256" key="7">
    <source>
        <dbReference type="ARBA" id="ARBA00023016"/>
    </source>
</evidence>
<dbReference type="InterPro" id="IPR002939">
    <property type="entry name" value="DnaJ_C"/>
</dbReference>
<dbReference type="PANTHER" id="PTHR43096:SF48">
    <property type="entry name" value="CHAPERONE PROTEIN DNAJ"/>
    <property type="match status" value="1"/>
</dbReference>
<protein>
    <recommendedName>
        <fullName evidence="10">Chaperone protein DnaJ</fullName>
    </recommendedName>
</protein>
<dbReference type="Pfam" id="PF00684">
    <property type="entry name" value="DnaJ_CXXCXGXG"/>
    <property type="match status" value="1"/>
</dbReference>
<dbReference type="SUPFAM" id="SSF49493">
    <property type="entry name" value="HSP40/DnaJ peptide-binding domain"/>
    <property type="match status" value="2"/>
</dbReference>
<evidence type="ECO:0000256" key="8">
    <source>
        <dbReference type="ARBA" id="ARBA00023186"/>
    </source>
</evidence>
<dbReference type="Pfam" id="PF00226">
    <property type="entry name" value="DnaJ"/>
    <property type="match status" value="1"/>
</dbReference>
<feature type="non-terminal residue" evidence="14">
    <location>
        <position position="357"/>
    </location>
</feature>
<evidence type="ECO:0000259" key="12">
    <source>
        <dbReference type="PROSITE" id="PS50076"/>
    </source>
</evidence>
<keyword evidence="6 11" id="KW-0862">Zinc</keyword>
<dbReference type="EMBL" id="CADCVS010000597">
    <property type="protein sequence ID" value="CAA9539294.1"/>
    <property type="molecule type" value="Genomic_DNA"/>
</dbReference>
<keyword evidence="8" id="KW-0143">Chaperone</keyword>
<name>A0A6J4U2Q8_9ACTN</name>
<accession>A0A6J4U2Q8</accession>
<dbReference type="SUPFAM" id="SSF57938">
    <property type="entry name" value="DnaJ/Hsp40 cysteine-rich domain"/>
    <property type="match status" value="1"/>
</dbReference>
<evidence type="ECO:0000256" key="9">
    <source>
        <dbReference type="ARBA" id="ARBA00061004"/>
    </source>
</evidence>
<feature type="zinc finger region" description="CR-type" evidence="11">
    <location>
        <begin position="129"/>
        <end position="211"/>
    </location>
</feature>
<keyword evidence="5 11" id="KW-0863">Zinc-finger</keyword>
<dbReference type="GO" id="GO:0008270">
    <property type="term" value="F:zinc ion binding"/>
    <property type="evidence" value="ECO:0007669"/>
    <property type="project" value="UniProtKB-KW"/>
</dbReference>
<dbReference type="GO" id="GO:0005737">
    <property type="term" value="C:cytoplasm"/>
    <property type="evidence" value="ECO:0007669"/>
    <property type="project" value="TreeGrafter"/>
</dbReference>
<reference evidence="14" key="1">
    <citation type="submission" date="2020-02" db="EMBL/GenBank/DDBJ databases">
        <authorList>
            <person name="Meier V. D."/>
        </authorList>
    </citation>
    <scope>NUCLEOTIDE SEQUENCE</scope>
    <source>
        <strain evidence="14">AVDCRST_MAG30</strain>
    </source>
</reference>
<dbReference type="InterPro" id="IPR036869">
    <property type="entry name" value="J_dom_sf"/>
</dbReference>
<evidence type="ECO:0000256" key="3">
    <source>
        <dbReference type="ARBA" id="ARBA00022723"/>
    </source>
</evidence>
<feature type="domain" description="J" evidence="12">
    <location>
        <begin position="4"/>
        <end position="69"/>
    </location>
</feature>
<evidence type="ECO:0000256" key="10">
    <source>
        <dbReference type="ARBA" id="ARBA00067609"/>
    </source>
</evidence>
<keyword evidence="4" id="KW-0677">Repeat</keyword>
<dbReference type="Pfam" id="PF01556">
    <property type="entry name" value="DnaJ_C"/>
    <property type="match status" value="1"/>
</dbReference>
<evidence type="ECO:0000256" key="2">
    <source>
        <dbReference type="ARBA" id="ARBA00022705"/>
    </source>
</evidence>